<protein>
    <recommendedName>
        <fullName evidence="3">Tc1-like transposase DDE domain-containing protein</fullName>
    </recommendedName>
</protein>
<reference evidence="1 2" key="1">
    <citation type="journal article" date="2019" name="Sci. Rep.">
        <title>Orb-weaving spider Araneus ventricosus genome elucidates the spidroin gene catalogue.</title>
        <authorList>
            <person name="Kono N."/>
            <person name="Nakamura H."/>
            <person name="Ohtoshi R."/>
            <person name="Moran D.A.P."/>
            <person name="Shinohara A."/>
            <person name="Yoshida Y."/>
            <person name="Fujiwara M."/>
            <person name="Mori M."/>
            <person name="Tomita M."/>
            <person name="Arakawa K."/>
        </authorList>
    </citation>
    <scope>NUCLEOTIDE SEQUENCE [LARGE SCALE GENOMIC DNA]</scope>
</reference>
<comment type="caution">
    <text evidence="1">The sequence shown here is derived from an EMBL/GenBank/DDBJ whole genome shotgun (WGS) entry which is preliminary data.</text>
</comment>
<dbReference type="EMBL" id="BGPR01001052">
    <property type="protein sequence ID" value="GBM44007.1"/>
    <property type="molecule type" value="Genomic_DNA"/>
</dbReference>
<dbReference type="AlphaFoldDB" id="A0A4Y2FSH0"/>
<name>A0A4Y2FSH0_ARAVE</name>
<keyword evidence="2" id="KW-1185">Reference proteome</keyword>
<proteinExistence type="predicted"/>
<evidence type="ECO:0000313" key="1">
    <source>
        <dbReference type="EMBL" id="GBM44007.1"/>
    </source>
</evidence>
<dbReference type="Proteomes" id="UP000499080">
    <property type="component" value="Unassembled WGS sequence"/>
</dbReference>
<dbReference type="Gene3D" id="3.30.420.10">
    <property type="entry name" value="Ribonuclease H-like superfamily/Ribonuclease H"/>
    <property type="match status" value="1"/>
</dbReference>
<accession>A0A4Y2FSH0</accession>
<organism evidence="1 2">
    <name type="scientific">Araneus ventricosus</name>
    <name type="common">Orbweaver spider</name>
    <name type="synonym">Epeira ventricosa</name>
    <dbReference type="NCBI Taxonomy" id="182803"/>
    <lineage>
        <taxon>Eukaryota</taxon>
        <taxon>Metazoa</taxon>
        <taxon>Ecdysozoa</taxon>
        <taxon>Arthropoda</taxon>
        <taxon>Chelicerata</taxon>
        <taxon>Arachnida</taxon>
        <taxon>Araneae</taxon>
        <taxon>Araneomorphae</taxon>
        <taxon>Entelegynae</taxon>
        <taxon>Araneoidea</taxon>
        <taxon>Araneidae</taxon>
        <taxon>Araneus</taxon>
    </lineage>
</organism>
<dbReference type="OrthoDB" id="10595838at2759"/>
<sequence length="137" mass="15759">MHESVRFDGGGVMVWDCVPINGRTDLYITRNGTLTAQLYRDEILKPIVVPYAAAIGMNPFSSIDNARSQLVDNFLVGVGILRMDLPAYSPYKNPIENVWKILWRRVSGRLSPPETIRNWKALFNRRGKVVRHNFRSW</sequence>
<dbReference type="GO" id="GO:0003676">
    <property type="term" value="F:nucleic acid binding"/>
    <property type="evidence" value="ECO:0007669"/>
    <property type="project" value="InterPro"/>
</dbReference>
<evidence type="ECO:0008006" key="3">
    <source>
        <dbReference type="Google" id="ProtNLM"/>
    </source>
</evidence>
<dbReference type="InterPro" id="IPR036397">
    <property type="entry name" value="RNaseH_sf"/>
</dbReference>
<gene>
    <name evidence="1" type="ORF">AVEN_218155_1</name>
</gene>
<evidence type="ECO:0000313" key="2">
    <source>
        <dbReference type="Proteomes" id="UP000499080"/>
    </source>
</evidence>